<dbReference type="AlphaFoldDB" id="A0A1R3K9X0"/>
<accession>A0A1R3K9X0</accession>
<organism evidence="1 2">
    <name type="scientific">Corchorus olitorius</name>
    <dbReference type="NCBI Taxonomy" id="93759"/>
    <lineage>
        <taxon>Eukaryota</taxon>
        <taxon>Viridiplantae</taxon>
        <taxon>Streptophyta</taxon>
        <taxon>Embryophyta</taxon>
        <taxon>Tracheophyta</taxon>
        <taxon>Spermatophyta</taxon>
        <taxon>Magnoliopsida</taxon>
        <taxon>eudicotyledons</taxon>
        <taxon>Gunneridae</taxon>
        <taxon>Pentapetalae</taxon>
        <taxon>rosids</taxon>
        <taxon>malvids</taxon>
        <taxon>Malvales</taxon>
        <taxon>Malvaceae</taxon>
        <taxon>Grewioideae</taxon>
        <taxon>Apeibeae</taxon>
        <taxon>Corchorus</taxon>
    </lineage>
</organism>
<comment type="caution">
    <text evidence="1">The sequence shown here is derived from an EMBL/GenBank/DDBJ whole genome shotgun (WGS) entry which is preliminary data.</text>
</comment>
<reference evidence="2" key="1">
    <citation type="submission" date="2013-09" db="EMBL/GenBank/DDBJ databases">
        <title>Corchorus olitorius genome sequencing.</title>
        <authorList>
            <person name="Alam M."/>
            <person name="Haque M.S."/>
            <person name="Islam M.S."/>
            <person name="Emdad E.M."/>
            <person name="Islam M.M."/>
            <person name="Ahmed B."/>
            <person name="Halim A."/>
            <person name="Hossen Q.M.M."/>
            <person name="Hossain M.Z."/>
            <person name="Ahmed R."/>
            <person name="Khan M.M."/>
            <person name="Islam R."/>
            <person name="Rashid M.M."/>
            <person name="Khan S.A."/>
            <person name="Rahman M.S."/>
            <person name="Alam M."/>
            <person name="Yahiya A.S."/>
            <person name="Khan M.S."/>
            <person name="Azam M.S."/>
            <person name="Haque T."/>
            <person name="Lashkar M.Z.H."/>
            <person name="Akhand A.I."/>
            <person name="Morshed G."/>
            <person name="Roy S."/>
            <person name="Uddin K.S."/>
            <person name="Rabeya T."/>
            <person name="Hossain A.S."/>
            <person name="Chowdhury A."/>
            <person name="Snigdha A.R."/>
            <person name="Mortoza M.S."/>
            <person name="Matin S.A."/>
            <person name="Hoque S.M.E."/>
            <person name="Islam M.K."/>
            <person name="Roy D.K."/>
            <person name="Haider R."/>
            <person name="Moosa M.M."/>
            <person name="Elias S.M."/>
            <person name="Hasan A.M."/>
            <person name="Jahan S."/>
            <person name="Shafiuddin M."/>
            <person name="Mahmood N."/>
            <person name="Shommy N.S."/>
        </authorList>
    </citation>
    <scope>NUCLEOTIDE SEQUENCE [LARGE SCALE GENOMIC DNA]</scope>
    <source>
        <strain evidence="2">cv. O-4</strain>
    </source>
</reference>
<keyword evidence="2" id="KW-1185">Reference proteome</keyword>
<evidence type="ECO:0000313" key="1">
    <source>
        <dbReference type="EMBL" id="OMP03887.1"/>
    </source>
</evidence>
<protein>
    <submittedName>
        <fullName evidence="1">Uncharacterized protein</fullName>
    </submittedName>
</protein>
<name>A0A1R3K9X0_9ROSI</name>
<gene>
    <name evidence="1" type="ORF">COLO4_10133</name>
</gene>
<proteinExistence type="predicted"/>
<dbReference type="EMBL" id="AWUE01014380">
    <property type="protein sequence ID" value="OMP03887.1"/>
    <property type="molecule type" value="Genomic_DNA"/>
</dbReference>
<sequence>MRAGIETGLEMGRELDLGVGVRRRVNKRRDLEVVEMEIGSGHRVPTLDSCNCLAVVGGCANIMNRDAIGEDDSREVKQLVQMALS</sequence>
<dbReference type="Proteomes" id="UP000187203">
    <property type="component" value="Unassembled WGS sequence"/>
</dbReference>
<evidence type="ECO:0000313" key="2">
    <source>
        <dbReference type="Proteomes" id="UP000187203"/>
    </source>
</evidence>